<dbReference type="RefSeq" id="WP_216470331.1">
    <property type="nucleotide sequence ID" value="NZ_JAHLQI010000004.1"/>
</dbReference>
<feature type="domain" description="Glutamine amidotransferase" evidence="2">
    <location>
        <begin position="3"/>
        <end position="184"/>
    </location>
</feature>
<reference evidence="3 4" key="1">
    <citation type="submission" date="2021-06" db="EMBL/GenBank/DDBJ databases">
        <authorList>
            <person name="Sun Q."/>
            <person name="Li D."/>
        </authorList>
    </citation>
    <scope>NUCLEOTIDE SEQUENCE [LARGE SCALE GENOMIC DNA]</scope>
    <source>
        <strain evidence="3 4">MSJd-7</strain>
    </source>
</reference>
<dbReference type="InterPro" id="IPR006221">
    <property type="entry name" value="TrpG/PapA_dom"/>
</dbReference>
<protein>
    <submittedName>
        <fullName evidence="3">Aminodeoxychorismate/anthranilate synthase component II</fullName>
    </submittedName>
</protein>
<dbReference type="Pfam" id="PF00117">
    <property type="entry name" value="GATase"/>
    <property type="match status" value="1"/>
</dbReference>
<dbReference type="Proteomes" id="UP000783588">
    <property type="component" value="Unassembled WGS sequence"/>
</dbReference>
<evidence type="ECO:0000259" key="2">
    <source>
        <dbReference type="Pfam" id="PF00117"/>
    </source>
</evidence>
<dbReference type="NCBIfam" id="TIGR00566">
    <property type="entry name" value="trpG_papA"/>
    <property type="match status" value="1"/>
</dbReference>
<comment type="caution">
    <text evidence="3">The sequence shown here is derived from an EMBL/GenBank/DDBJ whole genome shotgun (WGS) entry which is preliminary data.</text>
</comment>
<gene>
    <name evidence="3" type="ORF">KQI75_08485</name>
</gene>
<evidence type="ECO:0000313" key="3">
    <source>
        <dbReference type="EMBL" id="MBU5490652.1"/>
    </source>
</evidence>
<dbReference type="InterPro" id="IPR017926">
    <property type="entry name" value="GATASE"/>
</dbReference>
<organism evidence="3 4">
    <name type="scientific">Butyricicoccus intestinisimiae</name>
    <dbReference type="NCBI Taxonomy" id="2841509"/>
    <lineage>
        <taxon>Bacteria</taxon>
        <taxon>Bacillati</taxon>
        <taxon>Bacillota</taxon>
        <taxon>Clostridia</taxon>
        <taxon>Eubacteriales</taxon>
        <taxon>Butyricicoccaceae</taxon>
        <taxon>Butyricicoccus</taxon>
    </lineage>
</organism>
<dbReference type="PANTHER" id="PTHR43418:SF4">
    <property type="entry name" value="MULTIFUNCTIONAL TRYPTOPHAN BIOSYNTHESIS PROTEIN"/>
    <property type="match status" value="1"/>
</dbReference>
<accession>A0ABS6ESH3</accession>
<dbReference type="PANTHER" id="PTHR43418">
    <property type="entry name" value="MULTIFUNCTIONAL TRYPTOPHAN BIOSYNTHESIS PROTEIN-RELATED"/>
    <property type="match status" value="1"/>
</dbReference>
<dbReference type="CDD" id="cd01743">
    <property type="entry name" value="GATase1_Anthranilate_Synthase"/>
    <property type="match status" value="1"/>
</dbReference>
<dbReference type="InterPro" id="IPR050472">
    <property type="entry name" value="Anth_synth/Amidotransfase"/>
</dbReference>
<proteinExistence type="predicted"/>
<keyword evidence="1" id="KW-0315">Glutamine amidotransferase</keyword>
<keyword evidence="4" id="KW-1185">Reference proteome</keyword>
<evidence type="ECO:0000256" key="1">
    <source>
        <dbReference type="ARBA" id="ARBA00022962"/>
    </source>
</evidence>
<dbReference type="EMBL" id="JAHLQI010000004">
    <property type="protein sequence ID" value="MBU5490652.1"/>
    <property type="molecule type" value="Genomic_DNA"/>
</dbReference>
<sequence>MLLLIDNYDSFSYNLYQMCGAIEPDIRVFRNDRITPDEIRKLHPDHILLSPGPGRPCDAGICEDVIREFAGKIPILGVCLGHQAICEVYGGTVTHAKHLMHGKQSIVSLDHSCPLFDGLANEMAVARYHSLIGTDLPDTLKIVSTDNIGEVMAVMDEKNKVFGLQFHPESILTPQGSVLLKNFLAL</sequence>
<dbReference type="PROSITE" id="PS51273">
    <property type="entry name" value="GATASE_TYPE_1"/>
    <property type="match status" value="1"/>
</dbReference>
<name>A0ABS6ESH3_9FIRM</name>
<evidence type="ECO:0000313" key="4">
    <source>
        <dbReference type="Proteomes" id="UP000783588"/>
    </source>
</evidence>